<dbReference type="InterPro" id="IPR050985">
    <property type="entry name" value="Alpha-glycosidase_related"/>
</dbReference>
<keyword evidence="1 3" id="KW-0378">Hydrolase</keyword>
<name>A0AAU7DQ33_9BACT</name>
<dbReference type="PANTHER" id="PTHR43053:SF3">
    <property type="entry name" value="ALPHA-GALACTOSIDASE C-RELATED"/>
    <property type="match status" value="1"/>
</dbReference>
<organism evidence="3">
    <name type="scientific">Telmatobacter sp. DSM 110680</name>
    <dbReference type="NCBI Taxonomy" id="3036704"/>
    <lineage>
        <taxon>Bacteria</taxon>
        <taxon>Pseudomonadati</taxon>
        <taxon>Acidobacteriota</taxon>
        <taxon>Terriglobia</taxon>
        <taxon>Terriglobales</taxon>
        <taxon>Acidobacteriaceae</taxon>
        <taxon>Telmatobacter</taxon>
    </lineage>
</organism>
<evidence type="ECO:0000313" key="3">
    <source>
        <dbReference type="EMBL" id="XBH19913.1"/>
    </source>
</evidence>
<dbReference type="InterPro" id="IPR038417">
    <property type="entry name" value="Alpga-gal_N_sf"/>
</dbReference>
<protein>
    <submittedName>
        <fullName evidence="3">Alpha-galactosidase</fullName>
        <ecNumber evidence="3">3.2.1.22</ecNumber>
    </submittedName>
</protein>
<evidence type="ECO:0000256" key="1">
    <source>
        <dbReference type="ARBA" id="ARBA00022801"/>
    </source>
</evidence>
<sequence length="419" mass="46479">MGLGDRLSRRDLLRSGAVLVAGMACERSLRGEPHGDFEEPKDEAWELGNDLIRREVGFRPGIGLYTKQLSNKSTKTDLLVPGRDIAKARPEFSFNCDGKPCNSNSGAFELLGVSDASTGNGQSLSVRMKHKNIPLEVTALYSIYTGHGACRKSLVIKNTGDAPLSITHLMVETLELGLGPENEMTLWTQYGVVPREIFYTGRSEDACVMVVNGRTGDGVAILNEVPGYMKRTEVAGWDAENSVRVSAMYDTDVMPFERRLRPGEEFTTASASLLPFRRDDGFNDSRWRVPGYSAAVLERRIDKQGPPWIYNTWEPFERGINQEISMELIEAAGAMGIDIFTIDDGWQQEYGDNAVNLTAFPGGLDPILKAVEATGMRLGLWIPPAAIGMTTECYKAHPDWAALDLEGNRRRGPWRDRRR</sequence>
<dbReference type="AlphaFoldDB" id="A0AAU7DQ33"/>
<reference evidence="3" key="1">
    <citation type="submission" date="2023-03" db="EMBL/GenBank/DDBJ databases">
        <title>Edaphobacter sp.</title>
        <authorList>
            <person name="Huber K.J."/>
            <person name="Papendorf J."/>
            <person name="Pilke C."/>
            <person name="Bunk B."/>
            <person name="Sproeer C."/>
            <person name="Pester M."/>
        </authorList>
    </citation>
    <scope>NUCLEOTIDE SEQUENCE</scope>
    <source>
        <strain evidence="3">DSM 110680</strain>
    </source>
</reference>
<dbReference type="PROSITE" id="PS51257">
    <property type="entry name" value="PROKAR_LIPOPROTEIN"/>
    <property type="match status" value="1"/>
</dbReference>
<dbReference type="RefSeq" id="WP_348265135.1">
    <property type="nucleotide sequence ID" value="NZ_CP121196.1"/>
</dbReference>
<dbReference type="InterPro" id="IPR017853">
    <property type="entry name" value="GH"/>
</dbReference>
<dbReference type="EC" id="3.2.1.22" evidence="3"/>
<dbReference type="GO" id="GO:0004557">
    <property type="term" value="F:alpha-galactosidase activity"/>
    <property type="evidence" value="ECO:0007669"/>
    <property type="project" value="UniProtKB-EC"/>
</dbReference>
<evidence type="ECO:0000256" key="2">
    <source>
        <dbReference type="ARBA" id="ARBA00023295"/>
    </source>
</evidence>
<gene>
    <name evidence="3" type="ORF">P8935_11470</name>
</gene>
<keyword evidence="2 3" id="KW-0326">Glycosidase</keyword>
<dbReference type="Gene3D" id="3.20.20.70">
    <property type="entry name" value="Aldolase class I"/>
    <property type="match status" value="1"/>
</dbReference>
<dbReference type="EMBL" id="CP121196">
    <property type="protein sequence ID" value="XBH19913.1"/>
    <property type="molecule type" value="Genomic_DNA"/>
</dbReference>
<dbReference type="Pfam" id="PF02065">
    <property type="entry name" value="Melibiase"/>
    <property type="match status" value="1"/>
</dbReference>
<dbReference type="PANTHER" id="PTHR43053">
    <property type="entry name" value="GLYCOSIDASE FAMILY 31"/>
    <property type="match status" value="1"/>
</dbReference>
<dbReference type="InterPro" id="IPR013785">
    <property type="entry name" value="Aldolase_TIM"/>
</dbReference>
<dbReference type="Gene3D" id="2.70.98.60">
    <property type="entry name" value="alpha-galactosidase from lactobacil brevis"/>
    <property type="match status" value="1"/>
</dbReference>
<dbReference type="SUPFAM" id="SSF51445">
    <property type="entry name" value="(Trans)glycosidases"/>
    <property type="match status" value="1"/>
</dbReference>
<proteinExistence type="predicted"/>
<accession>A0AAU7DQ33</accession>